<dbReference type="SUPFAM" id="SSF141571">
    <property type="entry name" value="Pentapeptide repeat-like"/>
    <property type="match status" value="1"/>
</dbReference>
<feature type="compositionally biased region" description="Low complexity" evidence="1">
    <location>
        <begin position="29"/>
        <end position="38"/>
    </location>
</feature>
<dbReference type="InterPro" id="IPR001646">
    <property type="entry name" value="5peptide_repeat"/>
</dbReference>
<dbReference type="Proteomes" id="UP000473014">
    <property type="component" value="Unassembled WGS sequence"/>
</dbReference>
<evidence type="ECO:0000256" key="1">
    <source>
        <dbReference type="SAM" id="MobiDB-lite"/>
    </source>
</evidence>
<dbReference type="InterPro" id="IPR051082">
    <property type="entry name" value="Pentapeptide-BTB/POZ_domain"/>
</dbReference>
<reference evidence="2 3" key="1">
    <citation type="submission" date="2019-11" db="EMBL/GenBank/DDBJ databases">
        <authorList>
            <person name="Yuan L."/>
        </authorList>
    </citation>
    <scope>NUCLEOTIDE SEQUENCE [LARGE SCALE GENOMIC DNA]</scope>
    <source>
        <strain evidence="2 3">TRM43335</strain>
    </source>
</reference>
<feature type="compositionally biased region" description="Low complexity" evidence="1">
    <location>
        <begin position="1"/>
        <end position="12"/>
    </location>
</feature>
<proteinExistence type="predicted"/>
<dbReference type="OrthoDB" id="154708at2"/>
<feature type="region of interest" description="Disordered" evidence="1">
    <location>
        <begin position="282"/>
        <end position="315"/>
    </location>
</feature>
<feature type="compositionally biased region" description="Basic residues" evidence="1">
    <location>
        <begin position="13"/>
        <end position="28"/>
    </location>
</feature>
<dbReference type="Pfam" id="PF00805">
    <property type="entry name" value="Pentapeptide"/>
    <property type="match status" value="2"/>
</dbReference>
<evidence type="ECO:0000313" key="3">
    <source>
        <dbReference type="Proteomes" id="UP000473014"/>
    </source>
</evidence>
<name>A0A6G2BJ16_9ACTN</name>
<organism evidence="2 3">
    <name type="scientific">Streptomyces taklimakanensis</name>
    <dbReference type="NCBI Taxonomy" id="2569853"/>
    <lineage>
        <taxon>Bacteria</taxon>
        <taxon>Bacillati</taxon>
        <taxon>Actinomycetota</taxon>
        <taxon>Actinomycetes</taxon>
        <taxon>Kitasatosporales</taxon>
        <taxon>Streptomycetaceae</taxon>
        <taxon>Streptomyces</taxon>
    </lineage>
</organism>
<protein>
    <submittedName>
        <fullName evidence="2">Pentapeptide repeat-containing protein</fullName>
    </submittedName>
</protein>
<keyword evidence="3" id="KW-1185">Reference proteome</keyword>
<sequence length="315" mass="34226">MGRTGRPTGGARPAHRRTPTVSRHRHTRTAATGRTATPPAAELRPDCGACFALCCVALPFTASADFAVDKAAGRPCANLREDFRCGIHARLRAEGFPGCTVFECFGAGQKVSRVTFGGRHWREDPDTARSMFAVFPVVHRLHELMWYLSEALELPAARPLHRELRRSLAEVDRLTRGSAEELAAVDVAAVRRGVDELLRRTGELVRATVPGRRRGRRRADLMGARLRGADLRGTDLRGACLIAADLRDADLRAADLIGADLRDADLRGADLSGSLFLTQPQVNAARGDDRTRLSPRLVRPAHWSPSPGGAARGGR</sequence>
<gene>
    <name evidence="2" type="ORF">F0L17_24780</name>
</gene>
<comment type="caution">
    <text evidence="2">The sequence shown here is derived from an EMBL/GenBank/DDBJ whole genome shotgun (WGS) entry which is preliminary data.</text>
</comment>
<dbReference type="Gene3D" id="2.160.20.80">
    <property type="entry name" value="E3 ubiquitin-protein ligase SopA"/>
    <property type="match status" value="1"/>
</dbReference>
<dbReference type="PANTHER" id="PTHR14136">
    <property type="entry name" value="BTB_POZ DOMAIN-CONTAINING PROTEIN KCTD9"/>
    <property type="match status" value="1"/>
</dbReference>
<dbReference type="PANTHER" id="PTHR14136:SF17">
    <property type="entry name" value="BTB_POZ DOMAIN-CONTAINING PROTEIN KCTD9"/>
    <property type="match status" value="1"/>
</dbReference>
<evidence type="ECO:0000313" key="2">
    <source>
        <dbReference type="EMBL" id="MTE22258.1"/>
    </source>
</evidence>
<dbReference type="EMBL" id="WIXO01000001">
    <property type="protein sequence ID" value="MTE22258.1"/>
    <property type="molecule type" value="Genomic_DNA"/>
</dbReference>
<accession>A0A6G2BJ16</accession>
<feature type="region of interest" description="Disordered" evidence="1">
    <location>
        <begin position="1"/>
        <end position="38"/>
    </location>
</feature>
<dbReference type="AlphaFoldDB" id="A0A6G2BJ16"/>